<proteinExistence type="predicted"/>
<name>A0A426XKT0_ENSVE</name>
<evidence type="ECO:0000313" key="3">
    <source>
        <dbReference type="Proteomes" id="UP000287651"/>
    </source>
</evidence>
<evidence type="ECO:0000313" key="2">
    <source>
        <dbReference type="EMBL" id="RRT40119.1"/>
    </source>
</evidence>
<gene>
    <name evidence="2" type="ORF">B296_00045471</name>
</gene>
<protein>
    <submittedName>
        <fullName evidence="2">Uncharacterized protein</fullName>
    </submittedName>
</protein>
<accession>A0A426XKT0</accession>
<sequence length="96" mass="10377">MSAQPRDDEGGSGVKCGDKQQDPITRPHTKNRGPISTLPIPPTYESPHRSRNCVRCSSPSDRTPPGPRYNAPSCALLFLFAVEVCSAAEAEVELEP</sequence>
<comment type="caution">
    <text evidence="2">The sequence shown here is derived from an EMBL/GenBank/DDBJ whole genome shotgun (WGS) entry which is preliminary data.</text>
</comment>
<evidence type="ECO:0000256" key="1">
    <source>
        <dbReference type="SAM" id="MobiDB-lite"/>
    </source>
</evidence>
<feature type="non-terminal residue" evidence="2">
    <location>
        <position position="96"/>
    </location>
</feature>
<reference evidence="2 3" key="1">
    <citation type="journal article" date="2014" name="Agronomy (Basel)">
        <title>A Draft Genome Sequence for Ensete ventricosum, the Drought-Tolerant Tree Against Hunger.</title>
        <authorList>
            <person name="Harrison J."/>
            <person name="Moore K.A."/>
            <person name="Paszkiewicz K."/>
            <person name="Jones T."/>
            <person name="Grant M."/>
            <person name="Ambacheew D."/>
            <person name="Muzemil S."/>
            <person name="Studholme D.J."/>
        </authorList>
    </citation>
    <scope>NUCLEOTIDE SEQUENCE [LARGE SCALE GENOMIC DNA]</scope>
</reference>
<dbReference type="Proteomes" id="UP000287651">
    <property type="component" value="Unassembled WGS sequence"/>
</dbReference>
<dbReference type="EMBL" id="AMZH03019634">
    <property type="protein sequence ID" value="RRT40119.1"/>
    <property type="molecule type" value="Genomic_DNA"/>
</dbReference>
<feature type="region of interest" description="Disordered" evidence="1">
    <location>
        <begin position="1"/>
        <end position="68"/>
    </location>
</feature>
<dbReference type="AlphaFoldDB" id="A0A426XKT0"/>
<organism evidence="2 3">
    <name type="scientific">Ensete ventricosum</name>
    <name type="common">Abyssinian banana</name>
    <name type="synonym">Musa ensete</name>
    <dbReference type="NCBI Taxonomy" id="4639"/>
    <lineage>
        <taxon>Eukaryota</taxon>
        <taxon>Viridiplantae</taxon>
        <taxon>Streptophyta</taxon>
        <taxon>Embryophyta</taxon>
        <taxon>Tracheophyta</taxon>
        <taxon>Spermatophyta</taxon>
        <taxon>Magnoliopsida</taxon>
        <taxon>Liliopsida</taxon>
        <taxon>Zingiberales</taxon>
        <taxon>Musaceae</taxon>
        <taxon>Ensete</taxon>
    </lineage>
</organism>